<dbReference type="Gramene" id="scaffold_500682.1">
    <property type="protein sequence ID" value="scaffold_500682.1"/>
    <property type="gene ID" value="scaffold_500682.1"/>
</dbReference>
<proteinExistence type="predicted"/>
<organism evidence="3">
    <name type="scientific">Arabidopsis lyrata subsp. lyrata</name>
    <name type="common">Lyre-leaved rock-cress</name>
    <dbReference type="NCBI Taxonomy" id="81972"/>
    <lineage>
        <taxon>Eukaryota</taxon>
        <taxon>Viridiplantae</taxon>
        <taxon>Streptophyta</taxon>
        <taxon>Embryophyta</taxon>
        <taxon>Tracheophyta</taxon>
        <taxon>Spermatophyta</taxon>
        <taxon>Magnoliopsida</taxon>
        <taxon>eudicotyledons</taxon>
        <taxon>Gunneridae</taxon>
        <taxon>Pentapetalae</taxon>
        <taxon>rosids</taxon>
        <taxon>malvids</taxon>
        <taxon>Brassicales</taxon>
        <taxon>Brassicaceae</taxon>
        <taxon>Camelineae</taxon>
        <taxon>Arabidopsis</taxon>
    </lineage>
</organism>
<dbReference type="EMBL" id="GL348717">
    <property type="protein sequence ID" value="EFH53308.1"/>
    <property type="molecule type" value="Genomic_DNA"/>
</dbReference>
<accession>D7LPG0</accession>
<dbReference type="HOGENOM" id="CLU_2963971_0_0_1"/>
<feature type="region of interest" description="Disordered" evidence="1">
    <location>
        <begin position="1"/>
        <end position="22"/>
    </location>
</feature>
<dbReference type="AlphaFoldDB" id="D7LPG0"/>
<keyword evidence="3" id="KW-1185">Reference proteome</keyword>
<feature type="compositionally biased region" description="Polar residues" evidence="1">
    <location>
        <begin position="1"/>
        <end position="18"/>
    </location>
</feature>
<dbReference type="Proteomes" id="UP000008694">
    <property type="component" value="Unassembled WGS sequence"/>
</dbReference>
<sequence length="59" mass="6243">MASSQTRSNNGGNKSSSCAGVGANDDQIIERSAAPESSVCRGLRLDRDFETHNSFLALL</sequence>
<evidence type="ECO:0000313" key="2">
    <source>
        <dbReference type="EMBL" id="EFH53308.1"/>
    </source>
</evidence>
<gene>
    <name evidence="2" type="ORF">ARALYDRAFT_904978</name>
</gene>
<evidence type="ECO:0000313" key="3">
    <source>
        <dbReference type="Proteomes" id="UP000008694"/>
    </source>
</evidence>
<name>D7LPG0_ARALL</name>
<reference evidence="3" key="1">
    <citation type="journal article" date="2011" name="Nat. Genet.">
        <title>The Arabidopsis lyrata genome sequence and the basis of rapid genome size change.</title>
        <authorList>
            <person name="Hu T.T."/>
            <person name="Pattyn P."/>
            <person name="Bakker E.G."/>
            <person name="Cao J."/>
            <person name="Cheng J.-F."/>
            <person name="Clark R.M."/>
            <person name="Fahlgren N."/>
            <person name="Fawcett J.A."/>
            <person name="Grimwood J."/>
            <person name="Gundlach H."/>
            <person name="Haberer G."/>
            <person name="Hollister J.D."/>
            <person name="Ossowski S."/>
            <person name="Ottilar R.P."/>
            <person name="Salamov A.A."/>
            <person name="Schneeberger K."/>
            <person name="Spannagl M."/>
            <person name="Wang X."/>
            <person name="Yang L."/>
            <person name="Nasrallah M.E."/>
            <person name="Bergelson J."/>
            <person name="Carrington J.C."/>
            <person name="Gaut B.S."/>
            <person name="Schmutz J."/>
            <person name="Mayer K.F.X."/>
            <person name="Van de Peer Y."/>
            <person name="Grigoriev I.V."/>
            <person name="Nordborg M."/>
            <person name="Weigel D."/>
            <person name="Guo Y.-L."/>
        </authorList>
    </citation>
    <scope>NUCLEOTIDE SEQUENCE [LARGE SCALE GENOMIC DNA]</scope>
    <source>
        <strain evidence="3">cv. MN47</strain>
    </source>
</reference>
<evidence type="ECO:0000256" key="1">
    <source>
        <dbReference type="SAM" id="MobiDB-lite"/>
    </source>
</evidence>
<protein>
    <submittedName>
        <fullName evidence="2">Predicted protein</fullName>
    </submittedName>
</protein>